<dbReference type="GO" id="GO:0003723">
    <property type="term" value="F:RNA binding"/>
    <property type="evidence" value="ECO:0007669"/>
    <property type="project" value="UniProtKB-KW"/>
</dbReference>
<protein>
    <recommendedName>
        <fullName evidence="2">RNA-binding S4 domain-containing protein</fullName>
    </recommendedName>
</protein>
<dbReference type="RefSeq" id="WP_127072507.1">
    <property type="nucleotide sequence ID" value="NZ_BMKB01000001.1"/>
</dbReference>
<dbReference type="InterPro" id="IPR002942">
    <property type="entry name" value="S4_RNA-bd"/>
</dbReference>
<dbReference type="InterPro" id="IPR036986">
    <property type="entry name" value="S4_RNA-bd_sf"/>
</dbReference>
<comment type="caution">
    <text evidence="3">The sequence shown here is derived from an EMBL/GenBank/DDBJ whole genome shotgun (WGS) entry which is preliminary data.</text>
</comment>
<accession>A0A916R5A0</accession>
<dbReference type="CDD" id="cd00165">
    <property type="entry name" value="S4"/>
    <property type="match status" value="1"/>
</dbReference>
<dbReference type="Pfam" id="PF01479">
    <property type="entry name" value="S4"/>
    <property type="match status" value="1"/>
</dbReference>
<organism evidence="3 4">
    <name type="scientific">Pelagibacterium lentulum</name>
    <dbReference type="NCBI Taxonomy" id="2029865"/>
    <lineage>
        <taxon>Bacteria</taxon>
        <taxon>Pseudomonadati</taxon>
        <taxon>Pseudomonadota</taxon>
        <taxon>Alphaproteobacteria</taxon>
        <taxon>Hyphomicrobiales</taxon>
        <taxon>Devosiaceae</taxon>
        <taxon>Pelagibacterium</taxon>
    </lineage>
</organism>
<evidence type="ECO:0000313" key="4">
    <source>
        <dbReference type="Proteomes" id="UP000596977"/>
    </source>
</evidence>
<gene>
    <name evidence="3" type="ORF">GCM10011499_00550</name>
</gene>
<sequence>MPAETNPAWQRLDKWLWFARVVKTRTLAQKLIASGAIRVNGQRVLDADYRIKPDDGLTLVIGSRIRVLKVVGFAQRRGPASAAAMLFEDLSPQLSSSAQKPQS</sequence>
<keyword evidence="1" id="KW-0694">RNA-binding</keyword>
<dbReference type="EMBL" id="BMKB01000001">
    <property type="protein sequence ID" value="GGA35156.1"/>
    <property type="molecule type" value="Genomic_DNA"/>
</dbReference>
<evidence type="ECO:0000256" key="1">
    <source>
        <dbReference type="PROSITE-ProRule" id="PRU00182"/>
    </source>
</evidence>
<feature type="domain" description="RNA-binding S4" evidence="2">
    <location>
        <begin position="10"/>
        <end position="76"/>
    </location>
</feature>
<dbReference type="Gene3D" id="3.10.290.10">
    <property type="entry name" value="RNA-binding S4 domain"/>
    <property type="match status" value="1"/>
</dbReference>
<keyword evidence="4" id="KW-1185">Reference proteome</keyword>
<proteinExistence type="predicted"/>
<dbReference type="Proteomes" id="UP000596977">
    <property type="component" value="Unassembled WGS sequence"/>
</dbReference>
<dbReference type="SMART" id="SM00363">
    <property type="entry name" value="S4"/>
    <property type="match status" value="1"/>
</dbReference>
<dbReference type="SUPFAM" id="SSF55174">
    <property type="entry name" value="Alpha-L RNA-binding motif"/>
    <property type="match status" value="1"/>
</dbReference>
<name>A0A916R5A0_9HYPH</name>
<dbReference type="AlphaFoldDB" id="A0A916R5A0"/>
<evidence type="ECO:0000313" key="3">
    <source>
        <dbReference type="EMBL" id="GGA35156.1"/>
    </source>
</evidence>
<dbReference type="OrthoDB" id="9797176at2"/>
<reference evidence="3 4" key="1">
    <citation type="journal article" date="2014" name="Int. J. Syst. Evol. Microbiol.">
        <title>Complete genome sequence of Corynebacterium casei LMG S-19264T (=DSM 44701T), isolated from a smear-ripened cheese.</title>
        <authorList>
            <consortium name="US DOE Joint Genome Institute (JGI-PGF)"/>
            <person name="Walter F."/>
            <person name="Albersmeier A."/>
            <person name="Kalinowski J."/>
            <person name="Ruckert C."/>
        </authorList>
    </citation>
    <scope>NUCLEOTIDE SEQUENCE [LARGE SCALE GENOMIC DNA]</scope>
    <source>
        <strain evidence="3 4">CGMCC 1.15896</strain>
    </source>
</reference>
<dbReference type="PROSITE" id="PS50889">
    <property type="entry name" value="S4"/>
    <property type="match status" value="1"/>
</dbReference>
<evidence type="ECO:0000259" key="2">
    <source>
        <dbReference type="SMART" id="SM00363"/>
    </source>
</evidence>